<dbReference type="VEuPathDB" id="VectorBase:ASTE002042"/>
<name>A0A182Y1L7_ANOST</name>
<dbReference type="STRING" id="30069.A0A182Y1L7"/>
<dbReference type="VEuPathDB" id="VectorBase:ASTE016215"/>
<proteinExistence type="predicted"/>
<evidence type="ECO:0000313" key="2">
    <source>
        <dbReference type="Proteomes" id="UP000076408"/>
    </source>
</evidence>
<dbReference type="OMA" id="HESHSKY"/>
<reference evidence="2" key="1">
    <citation type="journal article" date="2014" name="Genome Biol.">
        <title>Genome analysis of a major urban malaria vector mosquito, Anopheles stephensi.</title>
        <authorList>
            <person name="Jiang X."/>
            <person name="Peery A."/>
            <person name="Hall A.B."/>
            <person name="Sharma A."/>
            <person name="Chen X.G."/>
            <person name="Waterhouse R.M."/>
            <person name="Komissarov A."/>
            <person name="Riehle M.M."/>
            <person name="Shouche Y."/>
            <person name="Sharakhova M.V."/>
            <person name="Lawson D."/>
            <person name="Pakpour N."/>
            <person name="Arensburger P."/>
            <person name="Davidson V.L."/>
            <person name="Eiglmeier K."/>
            <person name="Emrich S."/>
            <person name="George P."/>
            <person name="Kennedy R.C."/>
            <person name="Mane S.P."/>
            <person name="Maslen G."/>
            <person name="Oringanje C."/>
            <person name="Qi Y."/>
            <person name="Settlage R."/>
            <person name="Tojo M."/>
            <person name="Tubio J.M."/>
            <person name="Unger M.F."/>
            <person name="Wang B."/>
            <person name="Vernick K.D."/>
            <person name="Ribeiro J.M."/>
            <person name="James A.A."/>
            <person name="Michel K."/>
            <person name="Riehle M.A."/>
            <person name="Luckhart S."/>
            <person name="Sharakhov I.V."/>
            <person name="Tu Z."/>
        </authorList>
    </citation>
    <scope>NUCLEOTIDE SEQUENCE [LARGE SCALE GENOMIC DNA]</scope>
    <source>
        <strain evidence="2">Indian</strain>
    </source>
</reference>
<protein>
    <submittedName>
        <fullName evidence="1">Uncharacterized protein</fullName>
    </submittedName>
</protein>
<dbReference type="AlphaFoldDB" id="A0A182Y1L7"/>
<dbReference type="VEuPathDB" id="VectorBase:ASTEI20_034544"/>
<dbReference type="PANTHER" id="PTHR47771:SF12">
    <property type="entry name" value="HL02234P-RELATED"/>
    <property type="match status" value="1"/>
</dbReference>
<accession>A0A182Y1L7</accession>
<dbReference type="Proteomes" id="UP000076408">
    <property type="component" value="Unassembled WGS sequence"/>
</dbReference>
<organism evidence="1 2">
    <name type="scientific">Anopheles stephensi</name>
    <name type="common">Indo-Pakistan malaria mosquito</name>
    <dbReference type="NCBI Taxonomy" id="30069"/>
    <lineage>
        <taxon>Eukaryota</taxon>
        <taxon>Metazoa</taxon>
        <taxon>Ecdysozoa</taxon>
        <taxon>Arthropoda</taxon>
        <taxon>Hexapoda</taxon>
        <taxon>Insecta</taxon>
        <taxon>Pterygota</taxon>
        <taxon>Neoptera</taxon>
        <taxon>Endopterygota</taxon>
        <taxon>Diptera</taxon>
        <taxon>Nematocera</taxon>
        <taxon>Culicoidea</taxon>
        <taxon>Culicidae</taxon>
        <taxon>Anophelinae</taxon>
        <taxon>Anopheles</taxon>
    </lineage>
</organism>
<dbReference type="PANTHER" id="PTHR47771">
    <property type="entry name" value="LD27203P-RELATED"/>
    <property type="match status" value="1"/>
</dbReference>
<keyword evidence="2" id="KW-1185">Reference proteome</keyword>
<dbReference type="VEuPathDB" id="VectorBase:ASTEI20_040205"/>
<sequence>MKVFIVLSAVLALALCNSELEANKKDKRGIVELNNGYDQYYGGHDLYYGNDYQHQVTNHVTVTKKVAVPYPVAVEKQVPVAVKVPVPVHVEKQVPVVVEKKVPVYIEKKVPVHVDRPYPVPVKVPVKVPVYHKQVVEVAKPYPVPVEKSYPLYVKEPHYVHKAVPSSVYEHESTVYSSPVSYEHKALWARDEEAQKDLLDASGAISLTLSERVNWKRVCEERGEGFFGRLESYDSSKDDGERKRASSGTIKASRCRRINHHPTDDRCTEQLISYIFGKANMKAFIVFSMALALASAAAVDDSKKEKRGLYDLESAHESYESYDHHHQPLNYGYTKKEIITKKVPVPYPVEVEKHVPVPVKVPYPVKVEKEVPFVVEKKVPVYIEKKVPVHVDRPYPVEVKVPVEVPVYKKEYVEVPKPYAVHVEKPYPVYVKQPVYVEKQVPAFIVFSMALAIACAAEVDESKKEKRGLWEESYDNYGYDNYGLGYSDYAEKEVKQIITKKVPVPYPVEVEKHVPVPVKVPYPVQVEKKVPVVVEKKVPVYVEKKVPVHIDRPYPVEVKVPVHVPVYKKEYVEVPKPYAVHVEKPYPVYVKQPVYVEKQVPVTVHIKEHHKKPYWG</sequence>
<dbReference type="EnsemblMetazoa" id="ASTEI02353-RA">
    <property type="protein sequence ID" value="ASTEI02353-PA"/>
    <property type="gene ID" value="ASTEI02353"/>
</dbReference>
<dbReference type="VEuPathDB" id="VectorBase:ASTEI20_044907"/>
<dbReference type="VEuPathDB" id="VectorBase:ASTE016216"/>
<reference evidence="1" key="2">
    <citation type="submission" date="2020-05" db="UniProtKB">
        <authorList>
            <consortium name="EnsemblMetazoa"/>
        </authorList>
    </citation>
    <scope>IDENTIFICATION</scope>
    <source>
        <strain evidence="1">Indian</strain>
    </source>
</reference>
<dbReference type="VEuPathDB" id="VectorBase:ASTEI02353"/>
<evidence type="ECO:0000313" key="1">
    <source>
        <dbReference type="EnsemblMetazoa" id="ASTEI02353-PA"/>
    </source>
</evidence>